<dbReference type="RefSeq" id="WP_169664843.1">
    <property type="nucleotide sequence ID" value="NZ_CP076132.1"/>
</dbReference>
<organism evidence="2 3">
    <name type="scientific">Flammeovirga yaeyamensis</name>
    <dbReference type="NCBI Taxonomy" id="367791"/>
    <lineage>
        <taxon>Bacteria</taxon>
        <taxon>Pseudomonadati</taxon>
        <taxon>Bacteroidota</taxon>
        <taxon>Cytophagia</taxon>
        <taxon>Cytophagales</taxon>
        <taxon>Flammeovirgaceae</taxon>
        <taxon>Flammeovirga</taxon>
    </lineage>
</organism>
<accession>A0AAX1N8V5</accession>
<evidence type="ECO:0000313" key="2">
    <source>
        <dbReference type="EMBL" id="QWG02213.1"/>
    </source>
</evidence>
<evidence type="ECO:0000313" key="3">
    <source>
        <dbReference type="Proteomes" id="UP000678679"/>
    </source>
</evidence>
<reference evidence="2 3" key="1">
    <citation type="submission" date="2021-05" db="EMBL/GenBank/DDBJ databases">
        <title>Comparative genomic studies on the polysaccharide-degrading batcterial strains of the Flammeovirga genus.</title>
        <authorList>
            <person name="Zewei F."/>
            <person name="Zheng Z."/>
            <person name="Yu L."/>
            <person name="Ruyue G."/>
            <person name="Yanhong M."/>
            <person name="Yuanyuan C."/>
            <person name="Jingyan G."/>
            <person name="Wenjun H."/>
        </authorList>
    </citation>
    <scope>NUCLEOTIDE SEQUENCE [LARGE SCALE GENOMIC DNA]</scope>
    <source>
        <strain evidence="2 3">NBRC:100898</strain>
    </source>
</reference>
<dbReference type="Proteomes" id="UP000678679">
    <property type="component" value="Chromosome 1"/>
</dbReference>
<feature type="chain" id="PRO_5043589573" evidence="1">
    <location>
        <begin position="24"/>
        <end position="517"/>
    </location>
</feature>
<sequence length="517" mass="56779">MKLQNIALYFILYAAFTSCIALEDSFDPKIETMDINEESFFFYKDTFRLQVTFSDNFLIEEATVSIGKVDKDNSAIAQFSYDSTYTVNARALAIDTALFIPAHVPIGTYYLSTRNVDGGGNVLEDTSFFQIGTDTLAPQVSGDITVTSAVPGNENNTVFCRGEKIILGGFLTDNISLSKLTLQFADTYPKIFPIQGDTVDIDAVVQRKLFIPNEIANGDIDLTVTLEDVFGNVTTYIKPITINCDDVAPIFESYTATSPIPSDRIVLIYPGSDYALNSLVVQDDGGLDSVQLEVIKTPIAIEGQTPTPVVLHSVELPLNGANSVDLVSLSELDFSWGFDPTTSETGETITVSVKVIDQEQTWAEASLFRYSMVAKEDLPPSILVTDFIFNGVKEYVPEGSTKELNADTENVRIQLDGKVDENVALDSLIIDFEDVELGTEGQGQKLIITDFTNSTYPVDIGSIVTNMNLLVKSIPLGEDLYGYANSTFNLKIRAVDVRGQVDEEIYTFTVDYGKFAM</sequence>
<keyword evidence="3" id="KW-1185">Reference proteome</keyword>
<proteinExistence type="predicted"/>
<name>A0AAX1N8V5_9BACT</name>
<dbReference type="EMBL" id="CP076132">
    <property type="protein sequence ID" value="QWG02213.1"/>
    <property type="molecule type" value="Genomic_DNA"/>
</dbReference>
<feature type="signal peptide" evidence="1">
    <location>
        <begin position="1"/>
        <end position="23"/>
    </location>
</feature>
<evidence type="ECO:0000256" key="1">
    <source>
        <dbReference type="SAM" id="SignalP"/>
    </source>
</evidence>
<dbReference type="KEGG" id="fya:KMW28_01120"/>
<dbReference type="AlphaFoldDB" id="A0AAX1N8V5"/>
<keyword evidence="1" id="KW-0732">Signal</keyword>
<dbReference type="PROSITE" id="PS51257">
    <property type="entry name" value="PROKAR_LIPOPROTEIN"/>
    <property type="match status" value="1"/>
</dbReference>
<gene>
    <name evidence="2" type="ORF">KMW28_01120</name>
</gene>
<protein>
    <submittedName>
        <fullName evidence="2">Uncharacterized protein</fullName>
    </submittedName>
</protein>